<organism evidence="1 2">
    <name type="scientific">Chitinophaga tropicalis</name>
    <dbReference type="NCBI Taxonomy" id="2683588"/>
    <lineage>
        <taxon>Bacteria</taxon>
        <taxon>Pseudomonadati</taxon>
        <taxon>Bacteroidota</taxon>
        <taxon>Chitinophagia</taxon>
        <taxon>Chitinophagales</taxon>
        <taxon>Chitinophagaceae</taxon>
        <taxon>Chitinophaga</taxon>
    </lineage>
</organism>
<dbReference type="Proteomes" id="UP000461730">
    <property type="component" value="Unassembled WGS sequence"/>
</dbReference>
<dbReference type="SUPFAM" id="SSF48208">
    <property type="entry name" value="Six-hairpin glycosidases"/>
    <property type="match status" value="1"/>
</dbReference>
<sequence length="359" mass="40888">MLHPEKLSATTFTSGKLAMPVFNPEHLLCLTDATGVMQHALRSLPNRKEGYCTDDNARALLLTIFAWKLGRYPGILKLMPVYLSFVHYMQREDGYFDNFMSYNKAIIPNDNSEDAYGRALMALGYLICDGPSMQYKRTGEELFMRAYPHIHGLVSLRGIANSLIGLCRFITHAPDNRKRETVSYLADKLITEYARYSDNEWKWFEDILAYDNAIIPLALLHAYEVTQYPPYLKAGLESGAFLESKVFRNDILCIIGSNGWYRKNQDAALFDQQPVDAMALVLFYQQAFYVTGNREFAEKMNKCYQWFTGRNILCLSLYDAGTGGCADGLQEDRVSENQGAESTIAYWISHFAVCETLDK</sequence>
<gene>
    <name evidence="1" type="ORF">GO493_12235</name>
</gene>
<keyword evidence="2" id="KW-1185">Reference proteome</keyword>
<protein>
    <submittedName>
        <fullName evidence="1">Glycosyltransferase</fullName>
    </submittedName>
</protein>
<reference evidence="1 2" key="1">
    <citation type="submission" date="2019-12" db="EMBL/GenBank/DDBJ databases">
        <title>Chitinophaga sp. strain ysch24 (GDMCC 1.1355), whole genome shotgun sequence.</title>
        <authorList>
            <person name="Zhang X."/>
        </authorList>
    </citation>
    <scope>NUCLEOTIDE SEQUENCE [LARGE SCALE GENOMIC DNA]</scope>
    <source>
        <strain evidence="2">ysch24</strain>
    </source>
</reference>
<dbReference type="GO" id="GO:0005975">
    <property type="term" value="P:carbohydrate metabolic process"/>
    <property type="evidence" value="ECO:0007669"/>
    <property type="project" value="InterPro"/>
</dbReference>
<dbReference type="EMBL" id="WRXN01000004">
    <property type="protein sequence ID" value="MVT09032.1"/>
    <property type="molecule type" value="Genomic_DNA"/>
</dbReference>
<accession>A0A7K1U3U5</accession>
<dbReference type="InterPro" id="IPR008928">
    <property type="entry name" value="6-hairpin_glycosidase_sf"/>
</dbReference>
<dbReference type="AlphaFoldDB" id="A0A7K1U3U5"/>
<keyword evidence="1" id="KW-0808">Transferase</keyword>
<name>A0A7K1U3U5_9BACT</name>
<comment type="caution">
    <text evidence="1">The sequence shown here is derived from an EMBL/GenBank/DDBJ whole genome shotgun (WGS) entry which is preliminary data.</text>
</comment>
<dbReference type="RefSeq" id="WP_157306449.1">
    <property type="nucleotide sequence ID" value="NZ_WRXN01000004.1"/>
</dbReference>
<proteinExistence type="predicted"/>
<dbReference type="Gene3D" id="1.50.10.20">
    <property type="match status" value="1"/>
</dbReference>
<dbReference type="GO" id="GO:0016740">
    <property type="term" value="F:transferase activity"/>
    <property type="evidence" value="ECO:0007669"/>
    <property type="project" value="UniProtKB-KW"/>
</dbReference>
<evidence type="ECO:0000313" key="1">
    <source>
        <dbReference type="EMBL" id="MVT09032.1"/>
    </source>
</evidence>
<evidence type="ECO:0000313" key="2">
    <source>
        <dbReference type="Proteomes" id="UP000461730"/>
    </source>
</evidence>